<organism evidence="3 4">
    <name type="scientific">Scheffersomyces stipitis (strain ATCC 58785 / CBS 6054 / NBRC 10063 / NRRL Y-11545)</name>
    <name type="common">Yeast</name>
    <name type="synonym">Pichia stipitis</name>
    <dbReference type="NCBI Taxonomy" id="322104"/>
    <lineage>
        <taxon>Eukaryota</taxon>
        <taxon>Fungi</taxon>
        <taxon>Dikarya</taxon>
        <taxon>Ascomycota</taxon>
        <taxon>Saccharomycotina</taxon>
        <taxon>Pichiomycetes</taxon>
        <taxon>Debaryomycetaceae</taxon>
        <taxon>Scheffersomyces</taxon>
    </lineage>
</organism>
<dbReference type="Gene3D" id="3.40.140.10">
    <property type="entry name" value="Cytidine Deaminase, domain 2"/>
    <property type="match status" value="1"/>
</dbReference>
<dbReference type="OrthoDB" id="1378at2759"/>
<dbReference type="AlphaFoldDB" id="A3LN28"/>
<evidence type="ECO:0000313" key="3">
    <source>
        <dbReference type="EMBL" id="ABN64787.2"/>
    </source>
</evidence>
<dbReference type="PANTHER" id="PTHR10540">
    <property type="entry name" value="EUKARYOTIC TRANSLATION INITIATION FACTOR 3 SUBUNIT F-RELATED"/>
    <property type="match status" value="1"/>
</dbReference>
<evidence type="ECO:0000256" key="1">
    <source>
        <dbReference type="ARBA" id="ARBA00010893"/>
    </source>
</evidence>
<dbReference type="RefSeq" id="XP_001382816.2">
    <property type="nucleotide sequence ID" value="XM_001382779.1"/>
</dbReference>
<dbReference type="OMA" id="ISTHEMP"/>
<feature type="domain" description="JAB1/MPN/MOV34 metalloenzyme" evidence="2">
    <location>
        <begin position="3"/>
        <end position="98"/>
    </location>
</feature>
<dbReference type="STRING" id="322104.A3LN28"/>
<dbReference type="Proteomes" id="UP000002258">
    <property type="component" value="Chromosome 2"/>
</dbReference>
<dbReference type="eggNOG" id="ENOG502RQ4B">
    <property type="taxonomic scope" value="Eukaryota"/>
</dbReference>
<gene>
    <name evidence="3" type="ORF">PICST_66788</name>
</gene>
<dbReference type="GO" id="GO:0008180">
    <property type="term" value="C:COP9 signalosome"/>
    <property type="evidence" value="ECO:0007669"/>
    <property type="project" value="TreeGrafter"/>
</dbReference>
<protein>
    <recommendedName>
        <fullName evidence="2">JAB1/MPN/MOV34 metalloenzyme domain-containing protein</fullName>
    </recommendedName>
</protein>
<dbReference type="InterPro" id="IPR000555">
    <property type="entry name" value="JAMM/MPN+_dom"/>
</dbReference>
<dbReference type="PANTHER" id="PTHR10540:SF8">
    <property type="entry name" value="COP9 SIGNALOSOME COMPLEX SUBUNIT 6"/>
    <property type="match status" value="1"/>
</dbReference>
<proteinExistence type="inferred from homology"/>
<dbReference type="GeneID" id="4836936"/>
<dbReference type="Pfam" id="PF01398">
    <property type="entry name" value="JAB"/>
    <property type="match status" value="1"/>
</dbReference>
<dbReference type="KEGG" id="pic:PICST_66788"/>
<dbReference type="HOGENOM" id="CLU_1038274_0_0_1"/>
<evidence type="ECO:0000313" key="4">
    <source>
        <dbReference type="Proteomes" id="UP000002258"/>
    </source>
</evidence>
<evidence type="ECO:0000259" key="2">
    <source>
        <dbReference type="Pfam" id="PF01398"/>
    </source>
</evidence>
<reference evidence="3 4" key="1">
    <citation type="journal article" date="2007" name="Nat. Biotechnol.">
        <title>Genome sequence of the lignocellulose-bioconverting and xylose-fermenting yeast Pichia stipitis.</title>
        <authorList>
            <person name="Jeffries T.W."/>
            <person name="Grigoriev I.V."/>
            <person name="Grimwood J."/>
            <person name="Laplaza J.M."/>
            <person name="Aerts A."/>
            <person name="Salamov A."/>
            <person name="Schmutz J."/>
            <person name="Lindquist E."/>
            <person name="Dehal P."/>
            <person name="Shapiro H."/>
            <person name="Jin Y.S."/>
            <person name="Passoth V."/>
            <person name="Richardson P.M."/>
        </authorList>
    </citation>
    <scope>NUCLEOTIDE SEQUENCE [LARGE SCALE GENOMIC DNA]</scope>
    <source>
        <strain evidence="4">ATCC 58785 / CBS 6054 / NBRC 10063 / NRRL Y-11545</strain>
    </source>
</reference>
<dbReference type="EMBL" id="CP000496">
    <property type="protein sequence ID" value="ABN64787.2"/>
    <property type="molecule type" value="Genomic_DNA"/>
</dbReference>
<sequence>MSLQLHSVTLLNIADHVTRESDTAFGVLVGRVSDSCTVYTSFELLLDSTNTSIDNDYLYRRCTQFTTVLPHYSVVGLYHIGSLSSQNEKMIQDMMNQFSQFIKNFSENSSKNEPVATVLCASESENIASTTVANYKTYFTTETDKAAADDFSRQKHNKEIGDTLVHLSNKVERILQYLQDQSTPVSDEEIQKTIEINNLVVQLSNRLSAFRASETPANISDKLQSAQLGLITEQLNALDNVKSQIAKNLVRFGINTSGPPKVEQAHFYSSLHK</sequence>
<dbReference type="GO" id="GO:0008237">
    <property type="term" value="F:metallopeptidase activity"/>
    <property type="evidence" value="ECO:0007669"/>
    <property type="project" value="InterPro"/>
</dbReference>
<dbReference type="CDD" id="cd08057">
    <property type="entry name" value="MPN_euk_non_mb"/>
    <property type="match status" value="1"/>
</dbReference>
<dbReference type="InParanoid" id="A3LN28"/>
<accession>A3LN28</accession>
<comment type="similarity">
    <text evidence="1">Belongs to the peptidase M67A family. CSN6 subfamily.</text>
</comment>
<name>A3LN28_PICST</name>
<keyword evidence="4" id="KW-1185">Reference proteome</keyword>